<dbReference type="RefSeq" id="WP_107582499.1">
    <property type="nucleotide sequence ID" value="NZ_JAERMS010000002.1"/>
</dbReference>
<dbReference type="InterPro" id="IPR050229">
    <property type="entry name" value="GlpE_sulfurtransferase"/>
</dbReference>
<evidence type="ECO:0000259" key="1">
    <source>
        <dbReference type="PROSITE" id="PS50206"/>
    </source>
</evidence>
<protein>
    <submittedName>
        <fullName evidence="2">Rhodanese-like domain-containing protein</fullName>
    </submittedName>
</protein>
<dbReference type="SMART" id="SM00450">
    <property type="entry name" value="RHOD"/>
    <property type="match status" value="1"/>
</dbReference>
<dbReference type="InterPro" id="IPR001763">
    <property type="entry name" value="Rhodanese-like_dom"/>
</dbReference>
<evidence type="ECO:0000313" key="3">
    <source>
        <dbReference type="Proteomes" id="UP000664265"/>
    </source>
</evidence>
<comment type="caution">
    <text evidence="2">The sequence shown here is derived from an EMBL/GenBank/DDBJ whole genome shotgun (WGS) entry which is preliminary data.</text>
</comment>
<dbReference type="SUPFAM" id="SSF52821">
    <property type="entry name" value="Rhodanese/Cell cycle control phosphatase"/>
    <property type="match status" value="1"/>
</dbReference>
<name>A0ABS3M2P6_9BACT</name>
<sequence>MKKIVLALMGAIASLSSCNHQDIQTVDADRFESMISLNKIQLLDARTAEEYAEGFIPNAVNIDVKKSDFKEKAESTFDKSKPIGIYCRSGKRSLVGANILVKSKFKVVNLRGGIMEWSAKGKTIKSNRE</sequence>
<dbReference type="EMBL" id="JAERMS010000002">
    <property type="protein sequence ID" value="MBO1362419.1"/>
    <property type="molecule type" value="Genomic_DNA"/>
</dbReference>
<gene>
    <name evidence="2" type="ORF">JHU38_01245</name>
</gene>
<dbReference type="InterPro" id="IPR036873">
    <property type="entry name" value="Rhodanese-like_dom_sf"/>
</dbReference>
<accession>A0ABS3M2P6</accession>
<keyword evidence="3" id="KW-1185">Reference proteome</keyword>
<dbReference type="PANTHER" id="PTHR43031">
    <property type="entry name" value="FAD-DEPENDENT OXIDOREDUCTASE"/>
    <property type="match status" value="1"/>
</dbReference>
<reference evidence="2 3" key="1">
    <citation type="submission" date="2021-01" db="EMBL/GenBank/DDBJ databases">
        <title>Prevotella A2931 sp. nov.</title>
        <authorList>
            <person name="Buhl M."/>
            <person name="Oberhettinger P."/>
        </authorList>
    </citation>
    <scope>NUCLEOTIDE SEQUENCE [LARGE SCALE GENOMIC DNA]</scope>
    <source>
        <strain evidence="2 3">A2931</strain>
    </source>
</reference>
<feature type="domain" description="Rhodanese" evidence="1">
    <location>
        <begin position="36"/>
        <end position="126"/>
    </location>
</feature>
<dbReference type="PANTHER" id="PTHR43031:SF16">
    <property type="entry name" value="OXIDOREDUCTASE"/>
    <property type="match status" value="1"/>
</dbReference>
<dbReference type="Gene3D" id="3.40.250.10">
    <property type="entry name" value="Rhodanese-like domain"/>
    <property type="match status" value="1"/>
</dbReference>
<organism evidence="2 3">
    <name type="scientific">Prevotella illustrans</name>
    <dbReference type="NCBI Taxonomy" id="2800387"/>
    <lineage>
        <taxon>Bacteria</taxon>
        <taxon>Pseudomonadati</taxon>
        <taxon>Bacteroidota</taxon>
        <taxon>Bacteroidia</taxon>
        <taxon>Bacteroidales</taxon>
        <taxon>Prevotellaceae</taxon>
        <taxon>Prevotella</taxon>
    </lineage>
</organism>
<dbReference type="PROSITE" id="PS51257">
    <property type="entry name" value="PROKAR_LIPOPROTEIN"/>
    <property type="match status" value="1"/>
</dbReference>
<dbReference type="Proteomes" id="UP000664265">
    <property type="component" value="Unassembled WGS sequence"/>
</dbReference>
<evidence type="ECO:0000313" key="2">
    <source>
        <dbReference type="EMBL" id="MBO1362419.1"/>
    </source>
</evidence>
<dbReference type="Pfam" id="PF00581">
    <property type="entry name" value="Rhodanese"/>
    <property type="match status" value="1"/>
</dbReference>
<dbReference type="PROSITE" id="PS50206">
    <property type="entry name" value="RHODANESE_3"/>
    <property type="match status" value="1"/>
</dbReference>
<dbReference type="CDD" id="cd00158">
    <property type="entry name" value="RHOD"/>
    <property type="match status" value="1"/>
</dbReference>
<proteinExistence type="predicted"/>